<evidence type="ECO:0000256" key="1">
    <source>
        <dbReference type="SAM" id="MobiDB-lite"/>
    </source>
</evidence>
<comment type="caution">
    <text evidence="2">The sequence shown here is derived from an EMBL/GenBank/DDBJ whole genome shotgun (WGS) entry which is preliminary data.</text>
</comment>
<protein>
    <submittedName>
        <fullName evidence="2">Uncharacterized protein</fullName>
    </submittedName>
</protein>
<organism evidence="2 3">
    <name type="scientific">Streptomyces galbus</name>
    <dbReference type="NCBI Taxonomy" id="33898"/>
    <lineage>
        <taxon>Bacteria</taxon>
        <taxon>Bacillati</taxon>
        <taxon>Actinomycetota</taxon>
        <taxon>Actinomycetes</taxon>
        <taxon>Kitasatosporales</taxon>
        <taxon>Streptomycetaceae</taxon>
        <taxon>Streptomyces</taxon>
    </lineage>
</organism>
<evidence type="ECO:0000313" key="2">
    <source>
        <dbReference type="EMBL" id="NKQ24733.1"/>
    </source>
</evidence>
<accession>A0ABX1IGG5</accession>
<sequence>MRIITETRPSGWLLYAEETPPERRRPPLPVPLGLPGVEDDPAEPHIVRGIG</sequence>
<name>A0ABX1IGG5_STRGB</name>
<dbReference type="RefSeq" id="WP_168373189.1">
    <property type="nucleotide sequence ID" value="NZ_JAAXMD010000065.1"/>
</dbReference>
<dbReference type="EMBL" id="JAAXMD010000065">
    <property type="protein sequence ID" value="NKQ24733.1"/>
    <property type="molecule type" value="Genomic_DNA"/>
</dbReference>
<feature type="region of interest" description="Disordered" evidence="1">
    <location>
        <begin position="18"/>
        <end position="51"/>
    </location>
</feature>
<proteinExistence type="predicted"/>
<reference evidence="2 3" key="1">
    <citation type="submission" date="2020-04" db="EMBL/GenBank/DDBJ databases">
        <title>Genome sequence of Streptomyces galbus strain I339.</title>
        <authorList>
            <person name="Silva E.A.N."/>
            <person name="Merces M."/>
            <person name="Castelo Branco A.P.O.T."/>
            <person name="Vasconcelos P.C."/>
            <person name="Costa N.P."/>
            <person name="Marinho G.C.S."/>
            <person name="Oliveira C.J.B."/>
            <person name="Araujo D."/>
            <person name="Rodrigues Junior V.S."/>
            <person name="Almeida R."/>
            <person name="Silva Filho U.R."/>
            <person name="Andrade A.S.A."/>
            <person name="Cibulski S.P."/>
        </authorList>
    </citation>
    <scope>NUCLEOTIDE SEQUENCE [LARGE SCALE GENOMIC DNA]</scope>
    <source>
        <strain evidence="2 3">I339</strain>
    </source>
</reference>
<dbReference type="Proteomes" id="UP000744032">
    <property type="component" value="Unassembled WGS sequence"/>
</dbReference>
<gene>
    <name evidence="2" type="ORF">HF200_09790</name>
</gene>
<feature type="compositionally biased region" description="Basic and acidic residues" evidence="1">
    <location>
        <begin position="42"/>
        <end position="51"/>
    </location>
</feature>
<evidence type="ECO:0000313" key="3">
    <source>
        <dbReference type="Proteomes" id="UP000744032"/>
    </source>
</evidence>
<keyword evidence="3" id="KW-1185">Reference proteome</keyword>